<evidence type="ECO:0000259" key="7">
    <source>
        <dbReference type="PROSITE" id="PS50835"/>
    </source>
</evidence>
<keyword evidence="5" id="KW-0391">Immunity</keyword>
<feature type="non-terminal residue" evidence="8">
    <location>
        <position position="1"/>
    </location>
</feature>
<accession>A0ABN9L373</accession>
<dbReference type="SMART" id="SM00409">
    <property type="entry name" value="IG"/>
    <property type="match status" value="1"/>
</dbReference>
<evidence type="ECO:0000256" key="4">
    <source>
        <dbReference type="ARBA" id="ARBA00023319"/>
    </source>
</evidence>
<dbReference type="Proteomes" id="UP001176940">
    <property type="component" value="Unassembled WGS sequence"/>
</dbReference>
<reference evidence="8" key="1">
    <citation type="submission" date="2023-07" db="EMBL/GenBank/DDBJ databases">
        <authorList>
            <person name="Stuckert A."/>
        </authorList>
    </citation>
    <scope>NUCLEOTIDE SEQUENCE</scope>
</reference>
<dbReference type="InterPro" id="IPR013783">
    <property type="entry name" value="Ig-like_fold"/>
</dbReference>
<evidence type="ECO:0000256" key="5">
    <source>
        <dbReference type="ARBA" id="ARBA00043266"/>
    </source>
</evidence>
<dbReference type="SMART" id="SM00406">
    <property type="entry name" value="IGv"/>
    <property type="match status" value="1"/>
</dbReference>
<dbReference type="Pfam" id="PF07686">
    <property type="entry name" value="V-set"/>
    <property type="match status" value="1"/>
</dbReference>
<evidence type="ECO:0000313" key="9">
    <source>
        <dbReference type="Proteomes" id="UP001176940"/>
    </source>
</evidence>
<dbReference type="CDD" id="cd00099">
    <property type="entry name" value="IgV"/>
    <property type="match status" value="1"/>
</dbReference>
<dbReference type="EMBL" id="CAUEEQ010008253">
    <property type="protein sequence ID" value="CAJ0932061.1"/>
    <property type="molecule type" value="Genomic_DNA"/>
</dbReference>
<evidence type="ECO:0000256" key="3">
    <source>
        <dbReference type="ARBA" id="ARBA00023170"/>
    </source>
</evidence>
<keyword evidence="4" id="KW-0393">Immunoglobulin domain</keyword>
<keyword evidence="3" id="KW-0675">Receptor</keyword>
<sequence length="222" mass="24796">SGVTDTNADSGRDDVTTRRPLSEDEREVGAPLEQGGREFSHVTYNTAQYSVSYIICSPDTSYIRATMKNSHIVGILLLLCSGQVTGDSIEPMNSQIFTEEGKKVTLSCSYKTSYSSSYLYWYRHYPGSAPQYIIRRINKGATGDPAPGRFTSDVTLTSTELVIRDVKTEDSATYLCALQAAQCDTSQISSYINLVLNSLLEQSQRFRRLFARPIWSFYCDPI</sequence>
<dbReference type="PANTHER" id="PTHR19367:SF18">
    <property type="entry name" value="T CELL RECEPTOR ALPHA VARIABLE 16"/>
    <property type="match status" value="1"/>
</dbReference>
<gene>
    <name evidence="8" type="ORF">RIMI_LOCUS4961119</name>
</gene>
<organism evidence="8 9">
    <name type="scientific">Ranitomeya imitator</name>
    <name type="common">mimic poison frog</name>
    <dbReference type="NCBI Taxonomy" id="111125"/>
    <lineage>
        <taxon>Eukaryota</taxon>
        <taxon>Metazoa</taxon>
        <taxon>Chordata</taxon>
        <taxon>Craniata</taxon>
        <taxon>Vertebrata</taxon>
        <taxon>Euteleostomi</taxon>
        <taxon>Amphibia</taxon>
        <taxon>Batrachia</taxon>
        <taxon>Anura</taxon>
        <taxon>Neobatrachia</taxon>
        <taxon>Hyloidea</taxon>
        <taxon>Dendrobatidae</taxon>
        <taxon>Dendrobatinae</taxon>
        <taxon>Ranitomeya</taxon>
    </lineage>
</organism>
<proteinExistence type="predicted"/>
<keyword evidence="5" id="KW-1279">T cell receptor</keyword>
<dbReference type="InterPro" id="IPR007110">
    <property type="entry name" value="Ig-like_dom"/>
</dbReference>
<name>A0ABN9L373_9NEOB</name>
<dbReference type="Gene3D" id="2.60.40.10">
    <property type="entry name" value="Immunoglobulins"/>
    <property type="match status" value="1"/>
</dbReference>
<feature type="region of interest" description="Disordered" evidence="6">
    <location>
        <begin position="1"/>
        <end position="34"/>
    </location>
</feature>
<keyword evidence="9" id="KW-1185">Reference proteome</keyword>
<dbReference type="PROSITE" id="PS50835">
    <property type="entry name" value="IG_LIKE"/>
    <property type="match status" value="1"/>
</dbReference>
<comment type="caution">
    <text evidence="8">The sequence shown here is derived from an EMBL/GenBank/DDBJ whole genome shotgun (WGS) entry which is preliminary data.</text>
</comment>
<feature type="compositionally biased region" description="Basic and acidic residues" evidence="6">
    <location>
        <begin position="10"/>
        <end position="23"/>
    </location>
</feature>
<evidence type="ECO:0000313" key="8">
    <source>
        <dbReference type="EMBL" id="CAJ0932061.1"/>
    </source>
</evidence>
<dbReference type="PANTHER" id="PTHR19367">
    <property type="entry name" value="T-CELL RECEPTOR ALPHA CHAIN V REGION"/>
    <property type="match status" value="1"/>
</dbReference>
<protein>
    <recommendedName>
        <fullName evidence="7">Ig-like domain-containing protein</fullName>
    </recommendedName>
</protein>
<evidence type="ECO:0000256" key="2">
    <source>
        <dbReference type="ARBA" id="ARBA00023130"/>
    </source>
</evidence>
<evidence type="ECO:0000256" key="6">
    <source>
        <dbReference type="SAM" id="MobiDB-lite"/>
    </source>
</evidence>
<dbReference type="SUPFAM" id="SSF48726">
    <property type="entry name" value="Immunoglobulin"/>
    <property type="match status" value="1"/>
</dbReference>
<dbReference type="InterPro" id="IPR003599">
    <property type="entry name" value="Ig_sub"/>
</dbReference>
<keyword evidence="1" id="KW-0732">Signal</keyword>
<dbReference type="InterPro" id="IPR013106">
    <property type="entry name" value="Ig_V-set"/>
</dbReference>
<feature type="domain" description="Ig-like" evidence="7">
    <location>
        <begin position="91"/>
        <end position="189"/>
    </location>
</feature>
<dbReference type="InterPro" id="IPR051287">
    <property type="entry name" value="TCR_variable_region"/>
</dbReference>
<evidence type="ECO:0000256" key="1">
    <source>
        <dbReference type="ARBA" id="ARBA00022729"/>
    </source>
</evidence>
<keyword evidence="2" id="KW-1064">Adaptive immunity</keyword>
<dbReference type="InterPro" id="IPR036179">
    <property type="entry name" value="Ig-like_dom_sf"/>
</dbReference>